<dbReference type="PANTHER" id="PTHR23041">
    <property type="entry name" value="RING FINGER DOMAIN-CONTAINING"/>
    <property type="match status" value="1"/>
</dbReference>
<evidence type="ECO:0000256" key="2">
    <source>
        <dbReference type="ARBA" id="ARBA00022771"/>
    </source>
</evidence>
<dbReference type="Pfam" id="PF14634">
    <property type="entry name" value="zf-RING_5"/>
    <property type="match status" value="1"/>
</dbReference>
<feature type="domain" description="RING-type" evidence="6">
    <location>
        <begin position="266"/>
        <end position="306"/>
    </location>
</feature>
<accession>E4YB50</accession>
<keyword evidence="2 4" id="KW-0863">Zinc-finger</keyword>
<dbReference type="PROSITE" id="PS50089">
    <property type="entry name" value="ZF_RING_2"/>
    <property type="match status" value="1"/>
</dbReference>
<dbReference type="GO" id="GO:0008270">
    <property type="term" value="F:zinc ion binding"/>
    <property type="evidence" value="ECO:0007669"/>
    <property type="project" value="UniProtKB-KW"/>
</dbReference>
<reference evidence="7" key="1">
    <citation type="journal article" date="2010" name="Science">
        <title>Plasticity of animal genome architecture unmasked by rapid evolution of a pelagic tunicate.</title>
        <authorList>
            <person name="Denoeud F."/>
            <person name="Henriet S."/>
            <person name="Mungpakdee S."/>
            <person name="Aury J.M."/>
            <person name="Da Silva C."/>
            <person name="Brinkmann H."/>
            <person name="Mikhaleva J."/>
            <person name="Olsen L.C."/>
            <person name="Jubin C."/>
            <person name="Canestro C."/>
            <person name="Bouquet J.M."/>
            <person name="Danks G."/>
            <person name="Poulain J."/>
            <person name="Campsteijn C."/>
            <person name="Adamski M."/>
            <person name="Cross I."/>
            <person name="Yadetie F."/>
            <person name="Muffato M."/>
            <person name="Louis A."/>
            <person name="Butcher S."/>
            <person name="Tsagkogeorga G."/>
            <person name="Konrad A."/>
            <person name="Singh S."/>
            <person name="Jensen M.F."/>
            <person name="Cong E.H."/>
            <person name="Eikeseth-Otteraa H."/>
            <person name="Noel B."/>
            <person name="Anthouard V."/>
            <person name="Porcel B.M."/>
            <person name="Kachouri-Lafond R."/>
            <person name="Nishino A."/>
            <person name="Ugolini M."/>
            <person name="Chourrout P."/>
            <person name="Nishida H."/>
            <person name="Aasland R."/>
            <person name="Huzurbazar S."/>
            <person name="Westhof E."/>
            <person name="Delsuc F."/>
            <person name="Lehrach H."/>
            <person name="Reinhardt R."/>
            <person name="Weissenbach J."/>
            <person name="Roy S.W."/>
            <person name="Artiguenave F."/>
            <person name="Postlethwait J.H."/>
            <person name="Manak J.R."/>
            <person name="Thompson E.M."/>
            <person name="Jaillon O."/>
            <person name="Du Pasquier L."/>
            <person name="Boudinot P."/>
            <person name="Liberles D.A."/>
            <person name="Volff J.N."/>
            <person name="Philippe H."/>
            <person name="Lenhard B."/>
            <person name="Roest Crollius H."/>
            <person name="Wincker P."/>
            <person name="Chourrout D."/>
        </authorList>
    </citation>
    <scope>NUCLEOTIDE SEQUENCE [LARGE SCALE GENOMIC DNA]</scope>
</reference>
<organism evidence="7">
    <name type="scientific">Oikopleura dioica</name>
    <name type="common">Tunicate</name>
    <dbReference type="NCBI Taxonomy" id="34765"/>
    <lineage>
        <taxon>Eukaryota</taxon>
        <taxon>Metazoa</taxon>
        <taxon>Chordata</taxon>
        <taxon>Tunicata</taxon>
        <taxon>Appendicularia</taxon>
        <taxon>Copelata</taxon>
        <taxon>Oikopleuridae</taxon>
        <taxon>Oikopleura</taxon>
    </lineage>
</organism>
<sequence>MVVSIPLEFVYSWGSMRKCNFLDSCNGSGLTETMMLYNGCELYCTICYETIIPECKNLCIPQVNDAKFKCPEKNCESKLYFHQFVAGKCCDKAKNKTILDNGLSADDKYHRTEFQDLKKMMNLLELSEKEERIAKALMDTKARKYEISTSDFNEKNKARKQSRTDLATSLTTAGTYIVEEKEKTERVKLQELRRIMNEHETTINKEEVSEKKMEEDEKALDQATSEFIKKKEKREQVQSDLSSSFSDSAKNLVANKEEKENQCDKCNVCFEKYNKKDRHCCSLKCGHLTCRKCLGELPEKLCPICREPFTEENIIKIYLR</sequence>
<dbReference type="Gene3D" id="3.30.40.10">
    <property type="entry name" value="Zinc/RING finger domain, C3HC4 (zinc finger)"/>
    <property type="match status" value="1"/>
</dbReference>
<feature type="coiled-coil region" evidence="5">
    <location>
        <begin position="189"/>
        <end position="240"/>
    </location>
</feature>
<gene>
    <name evidence="7" type="ORF">GSOID_T00032137001</name>
</gene>
<evidence type="ECO:0000256" key="3">
    <source>
        <dbReference type="ARBA" id="ARBA00022833"/>
    </source>
</evidence>
<keyword evidence="1" id="KW-0479">Metal-binding</keyword>
<evidence type="ECO:0000256" key="1">
    <source>
        <dbReference type="ARBA" id="ARBA00022723"/>
    </source>
</evidence>
<evidence type="ECO:0000256" key="5">
    <source>
        <dbReference type="SAM" id="Coils"/>
    </source>
</evidence>
<dbReference type="Proteomes" id="UP000011014">
    <property type="component" value="Unassembled WGS sequence"/>
</dbReference>
<dbReference type="AlphaFoldDB" id="E4YB50"/>
<proteinExistence type="predicted"/>
<evidence type="ECO:0000313" key="7">
    <source>
        <dbReference type="EMBL" id="CBY32787.1"/>
    </source>
</evidence>
<dbReference type="InterPro" id="IPR047134">
    <property type="entry name" value="RNF4"/>
</dbReference>
<dbReference type="SMART" id="SM00184">
    <property type="entry name" value="RING"/>
    <property type="match status" value="1"/>
</dbReference>
<dbReference type="InterPro" id="IPR001841">
    <property type="entry name" value="Znf_RING"/>
</dbReference>
<dbReference type="InterPro" id="IPR013083">
    <property type="entry name" value="Znf_RING/FYVE/PHD"/>
</dbReference>
<keyword evidence="3" id="KW-0862">Zinc</keyword>
<evidence type="ECO:0000259" key="6">
    <source>
        <dbReference type="PROSITE" id="PS50089"/>
    </source>
</evidence>
<evidence type="ECO:0000256" key="4">
    <source>
        <dbReference type="PROSITE-ProRule" id="PRU00175"/>
    </source>
</evidence>
<protein>
    <recommendedName>
        <fullName evidence="6">RING-type domain-containing protein</fullName>
    </recommendedName>
</protein>
<name>E4YB50_OIKDI</name>
<dbReference type="EMBL" id="FN654372">
    <property type="protein sequence ID" value="CBY32787.1"/>
    <property type="molecule type" value="Genomic_DNA"/>
</dbReference>
<keyword evidence="5" id="KW-0175">Coiled coil</keyword>
<dbReference type="SUPFAM" id="SSF57850">
    <property type="entry name" value="RING/U-box"/>
    <property type="match status" value="1"/>
</dbReference>
<dbReference type="PANTHER" id="PTHR23041:SF78">
    <property type="entry name" value="E3 UBIQUITIN-PROTEIN LIGASE RNF4"/>
    <property type="match status" value="1"/>
</dbReference>